<dbReference type="RefSeq" id="WP_048427970.1">
    <property type="nucleotide sequence ID" value="NZ_AP024145.1"/>
</dbReference>
<reference evidence="2" key="2">
    <citation type="submission" date="2020-11" db="EMBL/GenBank/DDBJ databases">
        <title>Complete genome sequence of a novel pathogenic Methylobacterium strain isolated from rice in Vietnam.</title>
        <authorList>
            <person name="Lai K."/>
            <person name="Okazaki S."/>
            <person name="Higashi K."/>
            <person name="Mori H."/>
            <person name="Toyoda A."/>
            <person name="Kurokawa K."/>
        </authorList>
    </citation>
    <scope>NUCLEOTIDE SEQUENCE</scope>
    <source>
        <strain evidence="2">VL1</strain>
    </source>
</reference>
<keyword evidence="4" id="KW-1185">Reference proteome</keyword>
<evidence type="ECO:0000313" key="3">
    <source>
        <dbReference type="EMBL" id="KMO13366.1"/>
    </source>
</evidence>
<proteinExistence type="predicted"/>
<feature type="region of interest" description="Disordered" evidence="1">
    <location>
        <begin position="229"/>
        <end position="272"/>
    </location>
</feature>
<organism evidence="2 5">
    <name type="scientific">Methylobacterium indicum</name>
    <dbReference type="NCBI Taxonomy" id="1775910"/>
    <lineage>
        <taxon>Bacteria</taxon>
        <taxon>Pseudomonadati</taxon>
        <taxon>Pseudomonadota</taxon>
        <taxon>Alphaproteobacteria</taxon>
        <taxon>Hyphomicrobiales</taxon>
        <taxon>Methylobacteriaceae</taxon>
        <taxon>Methylobacterium</taxon>
    </lineage>
</organism>
<sequence>MATRTITALFDSYDDASAAVRKVEAAGVPHADISIVANNQGDRYSGHIGQRDATVAGTTTTGETAHDASNGAGAGASLGTVLGGGAGLLTGLGLLAIPGVGPVVAAGWLVATVTGAGVGAAAGGLIGSLTGAGLSEEHAHSYAEGVRRGGTLVTVRADDVHADRVYSILKEHGSVDMDDRAKTWRQDGWTGRHDETAPSMTNPAAVAGGSSAVGAAGSTTTGLNTGGMPFAAGASPTTQRVDAGLPGTTRERNIGIEDELPPARQPIGTERR</sequence>
<evidence type="ECO:0000256" key="1">
    <source>
        <dbReference type="SAM" id="MobiDB-lite"/>
    </source>
</evidence>
<dbReference type="KEGG" id="mind:mvi_48750"/>
<evidence type="ECO:0000313" key="2">
    <source>
        <dbReference type="EMBL" id="BCM86414.1"/>
    </source>
</evidence>
<dbReference type="PANTHER" id="PTHR36109:SF2">
    <property type="entry name" value="MEMBRANE PROTEIN"/>
    <property type="match status" value="1"/>
</dbReference>
<accession>A0A0J6TM08</accession>
<dbReference type="EMBL" id="JTHG01000329">
    <property type="protein sequence ID" value="KMO13366.1"/>
    <property type="molecule type" value="Genomic_DNA"/>
</dbReference>
<evidence type="ECO:0008006" key="6">
    <source>
        <dbReference type="Google" id="ProtNLM"/>
    </source>
</evidence>
<evidence type="ECO:0000313" key="4">
    <source>
        <dbReference type="Proteomes" id="UP000036471"/>
    </source>
</evidence>
<reference evidence="3 4" key="1">
    <citation type="submission" date="2014-11" db="EMBL/GenBank/DDBJ databases">
        <title>Comparative genomics of Methylobacterium species.</title>
        <authorList>
            <person name="Chaudhry V."/>
            <person name="Patil P.B."/>
        </authorList>
    </citation>
    <scope>NUCLEOTIDE SEQUENCE [LARGE SCALE GENOMIC DNA]</scope>
    <source>
        <strain evidence="3 4">SE3.6</strain>
    </source>
</reference>
<dbReference type="AlphaFoldDB" id="A0A0J6TM08"/>
<protein>
    <recommendedName>
        <fullName evidence="6">General stress protein 17M-like domain-containing protein</fullName>
    </recommendedName>
</protein>
<dbReference type="Proteomes" id="UP000663508">
    <property type="component" value="Chromosome"/>
</dbReference>
<feature type="region of interest" description="Disordered" evidence="1">
    <location>
        <begin position="190"/>
        <end position="211"/>
    </location>
</feature>
<gene>
    <name evidence="2" type="ORF">mvi_48750</name>
    <name evidence="3" type="ORF">QR79_27340</name>
</gene>
<dbReference type="InterPro" id="IPR052948">
    <property type="entry name" value="Low_temp-induced_all0457"/>
</dbReference>
<evidence type="ECO:0000313" key="5">
    <source>
        <dbReference type="Proteomes" id="UP000663508"/>
    </source>
</evidence>
<dbReference type="Proteomes" id="UP000036471">
    <property type="component" value="Unassembled WGS sequence"/>
</dbReference>
<dbReference type="PANTHER" id="PTHR36109">
    <property type="entry name" value="MEMBRANE PROTEIN-RELATED"/>
    <property type="match status" value="1"/>
</dbReference>
<dbReference type="EMBL" id="AP024145">
    <property type="protein sequence ID" value="BCM86414.1"/>
    <property type="molecule type" value="Genomic_DNA"/>
</dbReference>
<name>A0A0J6TM08_9HYPH</name>